<organism evidence="2 3">
    <name type="scientific">Steinernema carpocapsae</name>
    <name type="common">Entomopathogenic nematode</name>
    <dbReference type="NCBI Taxonomy" id="34508"/>
    <lineage>
        <taxon>Eukaryota</taxon>
        <taxon>Metazoa</taxon>
        <taxon>Ecdysozoa</taxon>
        <taxon>Nematoda</taxon>
        <taxon>Chromadorea</taxon>
        <taxon>Rhabditida</taxon>
        <taxon>Tylenchina</taxon>
        <taxon>Panagrolaimomorpha</taxon>
        <taxon>Strongyloidoidea</taxon>
        <taxon>Steinernematidae</taxon>
        <taxon>Steinernema</taxon>
    </lineage>
</organism>
<dbReference type="EMBL" id="AZBU02000003">
    <property type="protein sequence ID" value="TKR89744.1"/>
    <property type="molecule type" value="Genomic_DNA"/>
</dbReference>
<feature type="compositionally biased region" description="Polar residues" evidence="1">
    <location>
        <begin position="106"/>
        <end position="119"/>
    </location>
</feature>
<keyword evidence="3" id="KW-1185">Reference proteome</keyword>
<feature type="region of interest" description="Disordered" evidence="1">
    <location>
        <begin position="191"/>
        <end position="266"/>
    </location>
</feature>
<dbReference type="Proteomes" id="UP000298663">
    <property type="component" value="Unassembled WGS sequence"/>
</dbReference>
<reference evidence="2 3" key="1">
    <citation type="journal article" date="2015" name="Genome Biol.">
        <title>Comparative genomics of Steinernema reveals deeply conserved gene regulatory networks.</title>
        <authorList>
            <person name="Dillman A.R."/>
            <person name="Macchietto M."/>
            <person name="Porter C.F."/>
            <person name="Rogers A."/>
            <person name="Williams B."/>
            <person name="Antoshechkin I."/>
            <person name="Lee M.M."/>
            <person name="Goodwin Z."/>
            <person name="Lu X."/>
            <person name="Lewis E.E."/>
            <person name="Goodrich-Blair H."/>
            <person name="Stock S.P."/>
            <person name="Adams B.J."/>
            <person name="Sternberg P.W."/>
            <person name="Mortazavi A."/>
        </authorList>
    </citation>
    <scope>NUCLEOTIDE SEQUENCE [LARGE SCALE GENOMIC DNA]</scope>
    <source>
        <strain evidence="2 3">ALL</strain>
    </source>
</reference>
<reference evidence="2 3" key="2">
    <citation type="journal article" date="2019" name="G3 (Bethesda)">
        <title>Hybrid Assembly of the Genome of the Entomopathogenic Nematode Steinernema carpocapsae Identifies the X-Chromosome.</title>
        <authorList>
            <person name="Serra L."/>
            <person name="Macchietto M."/>
            <person name="Macias-Munoz A."/>
            <person name="McGill C.J."/>
            <person name="Rodriguez I.M."/>
            <person name="Rodriguez B."/>
            <person name="Murad R."/>
            <person name="Mortazavi A."/>
        </authorList>
    </citation>
    <scope>NUCLEOTIDE SEQUENCE [LARGE SCALE GENOMIC DNA]</scope>
    <source>
        <strain evidence="2 3">ALL</strain>
    </source>
</reference>
<feature type="compositionally biased region" description="Basic and acidic residues" evidence="1">
    <location>
        <begin position="236"/>
        <end position="245"/>
    </location>
</feature>
<name>A0A4U5P2G0_STECR</name>
<protein>
    <submittedName>
        <fullName evidence="2">Uncharacterized protein</fullName>
    </submittedName>
</protein>
<feature type="compositionally biased region" description="Polar residues" evidence="1">
    <location>
        <begin position="1"/>
        <end position="20"/>
    </location>
</feature>
<comment type="caution">
    <text evidence="2">The sequence shown here is derived from an EMBL/GenBank/DDBJ whole genome shotgun (WGS) entry which is preliminary data.</text>
</comment>
<accession>A0A4U5P2G0</accession>
<evidence type="ECO:0000313" key="2">
    <source>
        <dbReference type="EMBL" id="TKR89744.1"/>
    </source>
</evidence>
<dbReference type="AlphaFoldDB" id="A0A4U5P2G0"/>
<feature type="region of interest" description="Disordered" evidence="1">
    <location>
        <begin position="41"/>
        <end position="153"/>
    </location>
</feature>
<proteinExistence type="predicted"/>
<gene>
    <name evidence="2" type="ORF">L596_013801</name>
</gene>
<sequence length="299" mass="32538">MTPNARTSSKLTTPGTQPNLSEMCHSRPMRLARSNIRQMLLNAGGKAPSRFASNAPAPAQPARETVQNPADSKTLRAFSPPVQNSASRPVRPRSKIRETILAEALLTSSAKKTQKSPASKETPVKSKPAQNPISEAQSELLRSSTPRVRRARSNIRETILAKVPLTQKSTSAQFSLSTVQTTVSIQEAVAPKAHSHQAVPNQPEVSKGSKPVSASGVMEVDKLGSDNATIPSRKRGHEEPQKSEEAAPQAKRSKTSEDPAPNDALSAFGKLVEMTLRNMDNNERYMAEDDIYDLLKKYR</sequence>
<feature type="region of interest" description="Disordered" evidence="1">
    <location>
        <begin position="1"/>
        <end position="24"/>
    </location>
</feature>
<evidence type="ECO:0000313" key="3">
    <source>
        <dbReference type="Proteomes" id="UP000298663"/>
    </source>
</evidence>
<evidence type="ECO:0000256" key="1">
    <source>
        <dbReference type="SAM" id="MobiDB-lite"/>
    </source>
</evidence>
<feature type="compositionally biased region" description="Polar residues" evidence="1">
    <location>
        <begin position="128"/>
        <end position="146"/>
    </location>
</feature>